<proteinExistence type="predicted"/>
<feature type="transmembrane region" description="Helical" evidence="7">
    <location>
        <begin position="336"/>
        <end position="354"/>
    </location>
</feature>
<feature type="transmembrane region" description="Helical" evidence="7">
    <location>
        <begin position="79"/>
        <end position="97"/>
    </location>
</feature>
<dbReference type="NCBIfam" id="TIGR00797">
    <property type="entry name" value="matE"/>
    <property type="match status" value="1"/>
</dbReference>
<dbReference type="CDD" id="cd13134">
    <property type="entry name" value="MATE_like_8"/>
    <property type="match status" value="1"/>
</dbReference>
<evidence type="ECO:0000256" key="5">
    <source>
        <dbReference type="ARBA" id="ARBA00022989"/>
    </source>
</evidence>
<dbReference type="GO" id="GO:0042910">
    <property type="term" value="F:xenobiotic transmembrane transporter activity"/>
    <property type="evidence" value="ECO:0007669"/>
    <property type="project" value="InterPro"/>
</dbReference>
<dbReference type="Proteomes" id="UP000823842">
    <property type="component" value="Unassembled WGS sequence"/>
</dbReference>
<evidence type="ECO:0000313" key="8">
    <source>
        <dbReference type="EMBL" id="HJB30131.1"/>
    </source>
</evidence>
<keyword evidence="5 7" id="KW-1133">Transmembrane helix</keyword>
<gene>
    <name evidence="8" type="ORF">IAA06_15265</name>
</gene>
<sequence length="472" mass="52265">MDKVNSKGLLKKEPKNRRTLKTTEKGFYSKIFHLALPIIFQNLINTAVNSADVVMLGFINQSSLSAASLANQISFVLNLFYSGVSSGVIMLCAQYWGKKQPQAIEKIMGIAVRLSMSVSILVGAASCLTPGLLMRIFTSDQELISMGSSYLRILGFSYLFMGFSQVYLCVMRSIERVMFSAVVTTIALISNILLNAVFIFGLLGAPALGIQGAALATAIARGIELAICICDNFRKRTVRFRIREVFSINRVLFRDFLHYSLPALGNDVVWGVGFSMYSVIMGHLGSDIVAANSIVVVARNLGTAVCFGIASASAILLGKEIGDNQIEKAKRDTTRLYWLTFWAGVAGGILILFLRPVIMNMAELTAQAREYLGIMLYINVYYTVGQAINTMVISGAFRSGGDSRFGFICDTINMWVYAVPLGFLAAFVLKLPPMVVYFLICTDEFVKMPFVYRHYKSYRWLKNITRDNVVQE</sequence>
<keyword evidence="3" id="KW-1003">Cell membrane</keyword>
<dbReference type="GO" id="GO:0015297">
    <property type="term" value="F:antiporter activity"/>
    <property type="evidence" value="ECO:0007669"/>
    <property type="project" value="InterPro"/>
</dbReference>
<feature type="transmembrane region" description="Helical" evidence="7">
    <location>
        <begin position="374"/>
        <end position="393"/>
    </location>
</feature>
<evidence type="ECO:0000313" key="9">
    <source>
        <dbReference type="Proteomes" id="UP000823842"/>
    </source>
</evidence>
<feature type="transmembrane region" description="Helical" evidence="7">
    <location>
        <begin position="209"/>
        <end position="233"/>
    </location>
</feature>
<evidence type="ECO:0000256" key="4">
    <source>
        <dbReference type="ARBA" id="ARBA00022692"/>
    </source>
</evidence>
<feature type="transmembrane region" description="Helical" evidence="7">
    <location>
        <begin position="405"/>
        <end position="428"/>
    </location>
</feature>
<feature type="transmembrane region" description="Helical" evidence="7">
    <location>
        <begin position="177"/>
        <end position="203"/>
    </location>
</feature>
<dbReference type="GO" id="GO:0005886">
    <property type="term" value="C:plasma membrane"/>
    <property type="evidence" value="ECO:0007669"/>
    <property type="project" value="UniProtKB-SubCell"/>
</dbReference>
<feature type="transmembrane region" description="Helical" evidence="7">
    <location>
        <begin position="118"/>
        <end position="137"/>
    </location>
</feature>
<feature type="transmembrane region" description="Helical" evidence="7">
    <location>
        <begin position="149"/>
        <end position="170"/>
    </location>
</feature>
<dbReference type="InterPro" id="IPR002528">
    <property type="entry name" value="MATE_fam"/>
</dbReference>
<organism evidence="8 9">
    <name type="scientific">Candidatus Blautia faecavium</name>
    <dbReference type="NCBI Taxonomy" id="2838487"/>
    <lineage>
        <taxon>Bacteria</taxon>
        <taxon>Bacillati</taxon>
        <taxon>Bacillota</taxon>
        <taxon>Clostridia</taxon>
        <taxon>Lachnospirales</taxon>
        <taxon>Lachnospiraceae</taxon>
        <taxon>Blautia</taxon>
    </lineage>
</organism>
<protein>
    <submittedName>
        <fullName evidence="8">MATE family efflux transporter</fullName>
    </submittedName>
</protein>
<comment type="subcellular location">
    <subcellularLocation>
        <location evidence="1">Cell membrane</location>
        <topology evidence="1">Multi-pass membrane protein</topology>
    </subcellularLocation>
</comment>
<dbReference type="PANTHER" id="PTHR42925:SF2">
    <property type="entry name" value="NA+ DRIVEN MULTIDRUG EFFLUX PUMP"/>
    <property type="match status" value="1"/>
</dbReference>
<evidence type="ECO:0000256" key="3">
    <source>
        <dbReference type="ARBA" id="ARBA00022475"/>
    </source>
</evidence>
<comment type="caution">
    <text evidence="8">The sequence shown here is derived from an EMBL/GenBank/DDBJ whole genome shotgun (WGS) entry which is preliminary data.</text>
</comment>
<dbReference type="EMBL" id="DWYZ01000291">
    <property type="protein sequence ID" value="HJB30131.1"/>
    <property type="molecule type" value="Genomic_DNA"/>
</dbReference>
<evidence type="ECO:0000256" key="2">
    <source>
        <dbReference type="ARBA" id="ARBA00022448"/>
    </source>
</evidence>
<evidence type="ECO:0000256" key="1">
    <source>
        <dbReference type="ARBA" id="ARBA00004651"/>
    </source>
</evidence>
<keyword evidence="4 7" id="KW-0812">Transmembrane</keyword>
<dbReference type="AlphaFoldDB" id="A0A9D2LW07"/>
<dbReference type="PIRSF" id="PIRSF006603">
    <property type="entry name" value="DinF"/>
    <property type="match status" value="1"/>
</dbReference>
<keyword evidence="2" id="KW-0813">Transport</keyword>
<dbReference type="Pfam" id="PF01554">
    <property type="entry name" value="MatE"/>
    <property type="match status" value="2"/>
</dbReference>
<accession>A0A9D2LW07</accession>
<keyword evidence="6 7" id="KW-0472">Membrane</keyword>
<reference evidence="8" key="2">
    <citation type="submission" date="2021-04" db="EMBL/GenBank/DDBJ databases">
        <authorList>
            <person name="Gilroy R."/>
        </authorList>
    </citation>
    <scope>NUCLEOTIDE SEQUENCE</scope>
    <source>
        <strain evidence="8">ChiSjej1B19-5720</strain>
    </source>
</reference>
<name>A0A9D2LW07_9FIRM</name>
<dbReference type="InterPro" id="IPR047135">
    <property type="entry name" value="YsiQ"/>
</dbReference>
<dbReference type="PANTHER" id="PTHR42925">
    <property type="entry name" value="MULTIDRUG AND TOXIN EFFLUX PROTEIN MATE FAMILY"/>
    <property type="match status" value="1"/>
</dbReference>
<dbReference type="InterPro" id="IPR048279">
    <property type="entry name" value="MdtK-like"/>
</dbReference>
<evidence type="ECO:0000256" key="6">
    <source>
        <dbReference type="ARBA" id="ARBA00023136"/>
    </source>
</evidence>
<evidence type="ECO:0000256" key="7">
    <source>
        <dbReference type="SAM" id="Phobius"/>
    </source>
</evidence>
<feature type="transmembrane region" description="Helical" evidence="7">
    <location>
        <begin position="31"/>
        <end position="59"/>
    </location>
</feature>
<reference evidence="8" key="1">
    <citation type="journal article" date="2021" name="PeerJ">
        <title>Extensive microbial diversity within the chicken gut microbiome revealed by metagenomics and culture.</title>
        <authorList>
            <person name="Gilroy R."/>
            <person name="Ravi A."/>
            <person name="Getino M."/>
            <person name="Pursley I."/>
            <person name="Horton D.L."/>
            <person name="Alikhan N.F."/>
            <person name="Baker D."/>
            <person name="Gharbi K."/>
            <person name="Hall N."/>
            <person name="Watson M."/>
            <person name="Adriaenssens E.M."/>
            <person name="Foster-Nyarko E."/>
            <person name="Jarju S."/>
            <person name="Secka A."/>
            <person name="Antonio M."/>
            <person name="Oren A."/>
            <person name="Chaudhuri R.R."/>
            <person name="La Ragione R."/>
            <person name="Hildebrand F."/>
            <person name="Pallen M.J."/>
        </authorList>
    </citation>
    <scope>NUCLEOTIDE SEQUENCE</scope>
    <source>
        <strain evidence="8">ChiSjej1B19-5720</strain>
    </source>
</reference>